<reference evidence="3" key="2">
    <citation type="submission" date="2017-02" db="UniProtKB">
        <authorList>
            <consortium name="WormBaseParasite"/>
        </authorList>
    </citation>
    <scope>IDENTIFICATION</scope>
</reference>
<keyword evidence="1" id="KW-0472">Membrane</keyword>
<evidence type="ECO:0000313" key="3">
    <source>
        <dbReference type="WBParaSite" id="ACAC_0001247301-mRNA-1"/>
    </source>
</evidence>
<evidence type="ECO:0000313" key="2">
    <source>
        <dbReference type="Proteomes" id="UP000035642"/>
    </source>
</evidence>
<dbReference type="Proteomes" id="UP000035642">
    <property type="component" value="Unassembled WGS sequence"/>
</dbReference>
<feature type="transmembrane region" description="Helical" evidence="1">
    <location>
        <begin position="167"/>
        <end position="187"/>
    </location>
</feature>
<dbReference type="STRING" id="6313.A0A0K0DLJ0"/>
<proteinExistence type="predicted"/>
<evidence type="ECO:0000256" key="1">
    <source>
        <dbReference type="SAM" id="Phobius"/>
    </source>
</evidence>
<feature type="transmembrane region" description="Helical" evidence="1">
    <location>
        <begin position="193"/>
        <end position="215"/>
    </location>
</feature>
<name>A0A0K0DLJ0_ANGCA</name>
<dbReference type="Pfam" id="PF05884">
    <property type="entry name" value="ZYG-11_interact"/>
    <property type="match status" value="2"/>
</dbReference>
<organism evidence="2 3">
    <name type="scientific">Angiostrongylus cantonensis</name>
    <name type="common">Rat lungworm</name>
    <dbReference type="NCBI Taxonomy" id="6313"/>
    <lineage>
        <taxon>Eukaryota</taxon>
        <taxon>Metazoa</taxon>
        <taxon>Ecdysozoa</taxon>
        <taxon>Nematoda</taxon>
        <taxon>Chromadorea</taxon>
        <taxon>Rhabditida</taxon>
        <taxon>Rhabditina</taxon>
        <taxon>Rhabditomorpha</taxon>
        <taxon>Strongyloidea</taxon>
        <taxon>Metastrongylidae</taxon>
        <taxon>Angiostrongylus</taxon>
    </lineage>
</organism>
<reference evidence="2" key="1">
    <citation type="submission" date="2012-09" db="EMBL/GenBank/DDBJ databases">
        <authorList>
            <person name="Martin A.A."/>
        </authorList>
    </citation>
    <scope>NUCLEOTIDE SEQUENCE</scope>
</reference>
<protein>
    <submittedName>
        <fullName evidence="3">Vesicle transport protein</fullName>
    </submittedName>
</protein>
<dbReference type="AlphaFoldDB" id="A0A0K0DLJ0"/>
<keyword evidence="2" id="KW-1185">Reference proteome</keyword>
<accession>A0A0K0DLJ0</accession>
<keyword evidence="1" id="KW-1133">Transmembrane helix</keyword>
<dbReference type="InterPro" id="IPR008574">
    <property type="entry name" value="Nematodes_ZYG-11_interact"/>
</dbReference>
<dbReference type="WBParaSite" id="ACAC_0001247301-mRNA-1">
    <property type="protein sequence ID" value="ACAC_0001247301-mRNA-1"/>
    <property type="gene ID" value="ACAC_0001247301"/>
</dbReference>
<sequence length="223" mass="25011">MNDVTNLYKTYRDEIECQVERFVGSSWDFTTATAKKIEEELLPTRTASDITTESIISVMSDTAEVETPTNVVVQVFAWATVTVTASMIGTFMGYTVLSPFLVSSMEKHSAFILAYLVLPLIAMLVMRMYDRDPRYCGPHVDAEVRYISMAFAVLQGYMPICAGKNRLALLSTSLNFAMAVNIVIGAIMNWLTFAYYMLSFCYVLGSWITLQLAFLKIRKSVGD</sequence>
<dbReference type="PANTHER" id="PTHR31176:SF1">
    <property type="entry name" value="MFS DOMAIN-CONTAINING PROTEIN-RELATED"/>
    <property type="match status" value="1"/>
</dbReference>
<feature type="transmembrane region" description="Helical" evidence="1">
    <location>
        <begin position="75"/>
        <end position="97"/>
    </location>
</feature>
<dbReference type="PANTHER" id="PTHR31176">
    <property type="entry name" value="MFS DOMAIN-CONTAINING PROTEIN-RELATED"/>
    <property type="match status" value="1"/>
</dbReference>
<keyword evidence="1" id="KW-0812">Transmembrane</keyword>
<feature type="transmembrane region" description="Helical" evidence="1">
    <location>
        <begin position="109"/>
        <end position="129"/>
    </location>
</feature>